<evidence type="ECO:0000313" key="6">
    <source>
        <dbReference type="Proteomes" id="UP000008952"/>
    </source>
</evidence>
<dbReference type="HOGENOM" id="CLU_055275_0_0_5"/>
<dbReference type="InterPro" id="IPR056774">
    <property type="entry name" value="FdhE_N"/>
</dbReference>
<name>J0QZW3_9HYPH</name>
<evidence type="ECO:0000256" key="1">
    <source>
        <dbReference type="ARBA" id="ARBA00022490"/>
    </source>
</evidence>
<keyword evidence="6" id="KW-1185">Reference proteome</keyword>
<dbReference type="Gene3D" id="3.90.1670.10">
    <property type="entry name" value="FdhE-like domain"/>
    <property type="match status" value="1"/>
</dbReference>
<reference evidence="5 6" key="1">
    <citation type="submission" date="2012-03" db="EMBL/GenBank/DDBJ databases">
        <title>The Genome Sequence of Bartonella tamiae Th239.</title>
        <authorList>
            <consortium name="The Broad Institute Genome Sequencing Platform"/>
            <consortium name="The Broad Institute Genome Sequencing Center for Infectious Disease"/>
            <person name="Feldgarden M."/>
            <person name="Kirby J."/>
            <person name="Kosoy M."/>
            <person name="Birtles R."/>
            <person name="Probert W.S."/>
            <person name="Chiaraviglio L."/>
            <person name="Young S.K."/>
            <person name="Zeng Q."/>
            <person name="Gargeya S."/>
            <person name="Fitzgerald M."/>
            <person name="Haas B."/>
            <person name="Abouelleil A."/>
            <person name="Alvarado L."/>
            <person name="Arachchi H.M."/>
            <person name="Berlin A."/>
            <person name="Chapman S.B."/>
            <person name="Gearin G."/>
            <person name="Goldberg J."/>
            <person name="Griggs A."/>
            <person name="Gujja S."/>
            <person name="Hansen M."/>
            <person name="Heiman D."/>
            <person name="Howarth C."/>
            <person name="Larimer J."/>
            <person name="Lui A."/>
            <person name="MacDonald P.J.P."/>
            <person name="McCowen C."/>
            <person name="Montmayeur A."/>
            <person name="Murphy C."/>
            <person name="Neiman D."/>
            <person name="Pearson M."/>
            <person name="Priest M."/>
            <person name="Roberts A."/>
            <person name="Saif S."/>
            <person name="Shea T."/>
            <person name="Sisk P."/>
            <person name="Stolte C."/>
            <person name="Sykes S."/>
            <person name="Wortman J."/>
            <person name="Nusbaum C."/>
            <person name="Birren B."/>
        </authorList>
    </citation>
    <scope>NUCLEOTIDE SEQUENCE [LARGE SCALE GENOMIC DNA]</scope>
    <source>
        <strain evidence="5 6">Th239</strain>
    </source>
</reference>
<evidence type="ECO:0000259" key="2">
    <source>
        <dbReference type="Pfam" id="PF04216"/>
    </source>
</evidence>
<dbReference type="GO" id="GO:0008199">
    <property type="term" value="F:ferric iron binding"/>
    <property type="evidence" value="ECO:0007669"/>
    <property type="project" value="TreeGrafter"/>
</dbReference>
<evidence type="ECO:0000259" key="3">
    <source>
        <dbReference type="Pfam" id="PF24859"/>
    </source>
</evidence>
<organism evidence="5 6">
    <name type="scientific">Bartonella tamiae Th239</name>
    <dbReference type="NCBI Taxonomy" id="1094558"/>
    <lineage>
        <taxon>Bacteria</taxon>
        <taxon>Pseudomonadati</taxon>
        <taxon>Pseudomonadota</taxon>
        <taxon>Alphaproteobacteria</taxon>
        <taxon>Hyphomicrobiales</taxon>
        <taxon>Bartonellaceae</taxon>
        <taxon>Bartonella</taxon>
    </lineage>
</organism>
<feature type="domain" description="FdhE C-terminal" evidence="4">
    <location>
        <begin position="224"/>
        <end position="301"/>
    </location>
</feature>
<dbReference type="OrthoDB" id="9794151at2"/>
<dbReference type="Pfam" id="PF24859">
    <property type="entry name" value="FdhE_central"/>
    <property type="match status" value="1"/>
</dbReference>
<dbReference type="Pfam" id="PF04216">
    <property type="entry name" value="FdhE_N"/>
    <property type="match status" value="1"/>
</dbReference>
<dbReference type="PATRIC" id="fig|1094558.3.peg.107"/>
<dbReference type="STRING" id="1094558.ME5_00100"/>
<dbReference type="Pfam" id="PF24860">
    <property type="entry name" value="FdhE_C"/>
    <property type="match status" value="1"/>
</dbReference>
<dbReference type="InterPro" id="IPR056796">
    <property type="entry name" value="FdhE_C"/>
</dbReference>
<dbReference type="PANTHER" id="PTHR37689">
    <property type="entry name" value="PROTEIN FDHE"/>
    <property type="match status" value="1"/>
</dbReference>
<feature type="domain" description="FdhE N-terminal" evidence="2">
    <location>
        <begin position="20"/>
        <end position="179"/>
    </location>
</feature>
<dbReference type="RefSeq" id="WP_008037405.1">
    <property type="nucleotide sequence ID" value="NZ_JH725147.1"/>
</dbReference>
<dbReference type="EMBL" id="AIMB01000001">
    <property type="protein sequence ID" value="EJF91721.1"/>
    <property type="molecule type" value="Genomic_DNA"/>
</dbReference>
<protein>
    <submittedName>
        <fullName evidence="5">Formate dehydrogenase accessory protein FdhE</fullName>
    </submittedName>
</protein>
<accession>J0QZW3</accession>
<keyword evidence="1" id="KW-0963">Cytoplasm</keyword>
<proteinExistence type="predicted"/>
<dbReference type="NCBIfam" id="TIGR01562">
    <property type="entry name" value="FdhE"/>
    <property type="match status" value="1"/>
</dbReference>
<comment type="caution">
    <text evidence="5">The sequence shown here is derived from an EMBL/GenBank/DDBJ whole genome shotgun (WGS) entry which is preliminary data.</text>
</comment>
<dbReference type="PANTHER" id="PTHR37689:SF1">
    <property type="entry name" value="PROTEIN FDHE"/>
    <property type="match status" value="1"/>
</dbReference>
<feature type="domain" description="FdhE central" evidence="3">
    <location>
        <begin position="185"/>
        <end position="223"/>
    </location>
</feature>
<gene>
    <name evidence="5" type="ORF">ME5_00100</name>
</gene>
<dbReference type="InterPro" id="IPR006452">
    <property type="entry name" value="Formate_DH_accessory"/>
</dbReference>
<dbReference type="GO" id="GO:0005829">
    <property type="term" value="C:cytosol"/>
    <property type="evidence" value="ECO:0007669"/>
    <property type="project" value="TreeGrafter"/>
</dbReference>
<dbReference type="AlphaFoldDB" id="J0QZW3"/>
<dbReference type="CDD" id="cd16341">
    <property type="entry name" value="FdhE"/>
    <property type="match status" value="1"/>
</dbReference>
<dbReference type="SUPFAM" id="SSF144020">
    <property type="entry name" value="FdhE-like"/>
    <property type="match status" value="1"/>
</dbReference>
<dbReference type="InterPro" id="IPR056797">
    <property type="entry name" value="FdhE_central"/>
</dbReference>
<dbReference type="Proteomes" id="UP000008952">
    <property type="component" value="Unassembled WGS sequence"/>
</dbReference>
<dbReference type="GO" id="GO:0051604">
    <property type="term" value="P:protein maturation"/>
    <property type="evidence" value="ECO:0007669"/>
    <property type="project" value="TreeGrafter"/>
</dbReference>
<evidence type="ECO:0000313" key="5">
    <source>
        <dbReference type="EMBL" id="EJF91721.1"/>
    </source>
</evidence>
<evidence type="ECO:0000259" key="4">
    <source>
        <dbReference type="Pfam" id="PF24860"/>
    </source>
</evidence>
<dbReference type="eggNOG" id="COG3058">
    <property type="taxonomic scope" value="Bacteria"/>
</dbReference>
<sequence>MPRNKKFEGDMTNVGHMRNPPFAQLPDIHKIFEKRHLRFEKLAKTSPIKDYVEFLKFFTKAQQDVADNFRNANFPTIDTERAHSFKMPPIERSALIHLPLFKEVMRSFLERLNKAPLQTGSRMALENTLTNENNWSLWASHIIEQKIPDDTIAQHIFVTGALQIILTLATQKLDTKKLQAFEHNLCPACGGTHSASMIVGWPSAEGARFCSCLYCGTLWHYVRIKCTFCVQTKGIGYKEIEGGPGSILAETCDECGDYCKQMNHQKDSSFDVFADDIGSIALDMLMKNNNSFKRGAFNPFLIGY</sequence>
<dbReference type="InterPro" id="IPR024064">
    <property type="entry name" value="FdhE-like_sf"/>
</dbReference>